<reference evidence="2" key="1">
    <citation type="journal article" date="2012" name="Nature">
        <title>The oyster genome reveals stress adaptation and complexity of shell formation.</title>
        <authorList>
            <person name="Zhang G."/>
            <person name="Fang X."/>
            <person name="Guo X."/>
            <person name="Li L."/>
            <person name="Luo R."/>
            <person name="Xu F."/>
            <person name="Yang P."/>
            <person name="Zhang L."/>
            <person name="Wang X."/>
            <person name="Qi H."/>
            <person name="Xiong Z."/>
            <person name="Que H."/>
            <person name="Xie Y."/>
            <person name="Holland P.W."/>
            <person name="Paps J."/>
            <person name="Zhu Y."/>
            <person name="Wu F."/>
            <person name="Chen Y."/>
            <person name="Wang J."/>
            <person name="Peng C."/>
            <person name="Meng J."/>
            <person name="Yang L."/>
            <person name="Liu J."/>
            <person name="Wen B."/>
            <person name="Zhang N."/>
            <person name="Huang Z."/>
            <person name="Zhu Q."/>
            <person name="Feng Y."/>
            <person name="Mount A."/>
            <person name="Hedgecock D."/>
            <person name="Xu Z."/>
            <person name="Liu Y."/>
            <person name="Domazet-Loso T."/>
            <person name="Du Y."/>
            <person name="Sun X."/>
            <person name="Zhang S."/>
            <person name="Liu B."/>
            <person name="Cheng P."/>
            <person name="Jiang X."/>
            <person name="Li J."/>
            <person name="Fan D."/>
            <person name="Wang W."/>
            <person name="Fu W."/>
            <person name="Wang T."/>
            <person name="Wang B."/>
            <person name="Zhang J."/>
            <person name="Peng Z."/>
            <person name="Li Y."/>
            <person name="Li N."/>
            <person name="Wang J."/>
            <person name="Chen M."/>
            <person name="He Y."/>
            <person name="Tan F."/>
            <person name="Song X."/>
            <person name="Zheng Q."/>
            <person name="Huang R."/>
            <person name="Yang H."/>
            <person name="Du X."/>
            <person name="Chen L."/>
            <person name="Yang M."/>
            <person name="Gaffney P.M."/>
            <person name="Wang S."/>
            <person name="Luo L."/>
            <person name="She Z."/>
            <person name="Ming Y."/>
            <person name="Huang W."/>
            <person name="Zhang S."/>
            <person name="Huang B."/>
            <person name="Zhang Y."/>
            <person name="Qu T."/>
            <person name="Ni P."/>
            <person name="Miao G."/>
            <person name="Wang J."/>
            <person name="Wang Q."/>
            <person name="Steinberg C.E."/>
            <person name="Wang H."/>
            <person name="Li N."/>
            <person name="Qian L."/>
            <person name="Zhang G."/>
            <person name="Li Y."/>
            <person name="Yang H."/>
            <person name="Liu X."/>
            <person name="Wang J."/>
            <person name="Yin Y."/>
            <person name="Wang J."/>
        </authorList>
    </citation>
    <scope>NUCLEOTIDE SEQUENCE [LARGE SCALE GENOMIC DNA]</scope>
    <source>
        <strain evidence="2">05x7-T-G4-1.051#20</strain>
    </source>
</reference>
<gene>
    <name evidence="2" type="ORF">CGI_10018914</name>
</gene>
<dbReference type="AlphaFoldDB" id="K1RG63"/>
<feature type="compositionally biased region" description="Basic and acidic residues" evidence="1">
    <location>
        <begin position="45"/>
        <end position="63"/>
    </location>
</feature>
<feature type="region of interest" description="Disordered" evidence="1">
    <location>
        <begin position="1"/>
        <end position="111"/>
    </location>
</feature>
<dbReference type="HOGENOM" id="CLU_2160816_0_0_1"/>
<organism evidence="2">
    <name type="scientific">Magallana gigas</name>
    <name type="common">Pacific oyster</name>
    <name type="synonym">Crassostrea gigas</name>
    <dbReference type="NCBI Taxonomy" id="29159"/>
    <lineage>
        <taxon>Eukaryota</taxon>
        <taxon>Metazoa</taxon>
        <taxon>Spiralia</taxon>
        <taxon>Lophotrochozoa</taxon>
        <taxon>Mollusca</taxon>
        <taxon>Bivalvia</taxon>
        <taxon>Autobranchia</taxon>
        <taxon>Pteriomorphia</taxon>
        <taxon>Ostreida</taxon>
        <taxon>Ostreoidea</taxon>
        <taxon>Ostreidae</taxon>
        <taxon>Magallana</taxon>
    </lineage>
</organism>
<dbReference type="EMBL" id="JH816350">
    <property type="protein sequence ID" value="EKC42764.1"/>
    <property type="molecule type" value="Genomic_DNA"/>
</dbReference>
<sequence length="111" mass="12634">MFAGNRTYGGPSSAQISYKNDKKRNVAKLSPYSFAKETPGYNLSEKQENERTEDVYNHLHEQTEQDDDTYDHACAVPNHSTDLSDYSNIHDAATFRPSPPKDGDDYSTFRH</sequence>
<feature type="compositionally biased region" description="Polar residues" evidence="1">
    <location>
        <begin position="78"/>
        <end position="87"/>
    </location>
</feature>
<proteinExistence type="predicted"/>
<feature type="compositionally biased region" description="Basic and acidic residues" evidence="1">
    <location>
        <begin position="99"/>
        <end position="111"/>
    </location>
</feature>
<evidence type="ECO:0000313" key="2">
    <source>
        <dbReference type="EMBL" id="EKC42764.1"/>
    </source>
</evidence>
<accession>K1RG63</accession>
<name>K1RG63_MAGGI</name>
<protein>
    <submittedName>
        <fullName evidence="2">Uncharacterized protein</fullName>
    </submittedName>
</protein>
<evidence type="ECO:0000256" key="1">
    <source>
        <dbReference type="SAM" id="MobiDB-lite"/>
    </source>
</evidence>
<dbReference type="InParanoid" id="K1RG63"/>